<organism evidence="1 2">
    <name type="scientific">Neisseria elongata</name>
    <dbReference type="NCBI Taxonomy" id="495"/>
    <lineage>
        <taxon>Bacteria</taxon>
        <taxon>Pseudomonadati</taxon>
        <taxon>Pseudomonadota</taxon>
        <taxon>Betaproteobacteria</taxon>
        <taxon>Neisseriales</taxon>
        <taxon>Neisseriaceae</taxon>
        <taxon>Neisseria</taxon>
    </lineage>
</organism>
<name>A0A378TUW6_NEIEL</name>
<reference evidence="1 2" key="1">
    <citation type="submission" date="2018-06" db="EMBL/GenBank/DDBJ databases">
        <authorList>
            <consortium name="Pathogen Informatics"/>
            <person name="Doyle S."/>
        </authorList>
    </citation>
    <scope>NUCLEOTIDE SEQUENCE [LARGE SCALE GENOMIC DNA]</scope>
    <source>
        <strain evidence="1 2">NCTC10660</strain>
    </source>
</reference>
<evidence type="ECO:0000313" key="2">
    <source>
        <dbReference type="Proteomes" id="UP000254927"/>
    </source>
</evidence>
<proteinExistence type="predicted"/>
<dbReference type="Proteomes" id="UP000254927">
    <property type="component" value="Unassembled WGS sequence"/>
</dbReference>
<evidence type="ECO:0000313" key="1">
    <source>
        <dbReference type="EMBL" id="STZ66726.1"/>
    </source>
</evidence>
<accession>A0A378TUW6</accession>
<dbReference type="AlphaFoldDB" id="A0A378TUW6"/>
<protein>
    <submittedName>
        <fullName evidence="1">Uncharacterized protein</fullName>
    </submittedName>
</protein>
<gene>
    <name evidence="1" type="ORF">NCTC10660_00177</name>
</gene>
<sequence>METDRPSEKGFQKACRRIGTDRLISTILNCIKPTMVKTKRNAEALLLRMMLYKIICWQQMQLHQQQMQLPRQQMRQPLRQKQQHR</sequence>
<dbReference type="EMBL" id="UGQW01000001">
    <property type="protein sequence ID" value="STZ66726.1"/>
    <property type="molecule type" value="Genomic_DNA"/>
</dbReference>